<proteinExistence type="inferred from homology"/>
<dbReference type="GeneTree" id="ENSGT00940000161845"/>
<dbReference type="SUPFAM" id="SSF50814">
    <property type="entry name" value="Lipocalins"/>
    <property type="match status" value="1"/>
</dbReference>
<dbReference type="InterPro" id="IPR000463">
    <property type="entry name" value="Fatty_acid-bd"/>
</dbReference>
<evidence type="ECO:0000313" key="4">
    <source>
        <dbReference type="Proteomes" id="UP000823872"/>
    </source>
</evidence>
<evidence type="ECO:0000259" key="2">
    <source>
        <dbReference type="Pfam" id="PF00061"/>
    </source>
</evidence>
<dbReference type="InterPro" id="IPR031259">
    <property type="entry name" value="ILBP"/>
</dbReference>
<evidence type="ECO:0000256" key="1">
    <source>
        <dbReference type="ARBA" id="ARBA00008390"/>
    </source>
</evidence>
<keyword evidence="4" id="KW-1185">Reference proteome</keyword>
<dbReference type="PANTHER" id="PTHR11955">
    <property type="entry name" value="FATTY ACID BINDING PROTEIN"/>
    <property type="match status" value="1"/>
</dbReference>
<dbReference type="Pfam" id="PF00061">
    <property type="entry name" value="Lipocalin"/>
    <property type="match status" value="1"/>
</dbReference>
<reference evidence="3 4" key="1">
    <citation type="submission" date="2021-02" db="EMBL/GenBank/DDBJ databases">
        <title>Safari Cat Assemblies.</title>
        <authorList>
            <person name="Bredemeyer K.R."/>
            <person name="Murphy W.J."/>
        </authorList>
    </citation>
    <scope>NUCLEOTIDE SEQUENCE [LARGE SCALE GENOMIC DNA]</scope>
</reference>
<dbReference type="Gene3D" id="2.40.128.20">
    <property type="match status" value="1"/>
</dbReference>
<dbReference type="PRINTS" id="PR00178">
    <property type="entry name" value="FATTYACIDBP"/>
</dbReference>
<dbReference type="InterPro" id="IPR012674">
    <property type="entry name" value="Calycin"/>
</dbReference>
<feature type="domain" description="Lipocalin/cytosolic fatty-acid binding" evidence="2">
    <location>
        <begin position="12"/>
        <end position="120"/>
    </location>
</feature>
<dbReference type="Ensembl" id="ENSFCTT00005010078.1">
    <property type="protein sequence ID" value="ENSFCTP00005006200.1"/>
    <property type="gene ID" value="ENSFCTG00005003758.1"/>
</dbReference>
<name>A0ABI7W7T9_FELCA</name>
<accession>A0ABI7W7T9</accession>
<sequence>RTLNRLRHPGAPEGVGLATRKLGNLAKPRVIISKKGDIITIRTESTFKNTEISFKLGQEFEETTADNRKTKSTVTLSRGSLNQVQKWDDKETTIKRKLVDGKMVVECKMKGVVCTRIYEKKLTQLAIIHDIWKSEDFKIAKCGATGKQSNTIMPTL</sequence>
<reference evidence="3" key="3">
    <citation type="submission" date="2025-09" db="UniProtKB">
        <authorList>
            <consortium name="Ensembl"/>
        </authorList>
    </citation>
    <scope>IDENTIFICATION</scope>
    <source>
        <strain evidence="3">breed Abyssinian</strain>
    </source>
</reference>
<reference evidence="3" key="2">
    <citation type="submission" date="2025-08" db="UniProtKB">
        <authorList>
            <consortium name="Ensembl"/>
        </authorList>
    </citation>
    <scope>IDENTIFICATION</scope>
    <source>
        <strain evidence="3">breed Abyssinian</strain>
    </source>
</reference>
<evidence type="ECO:0000313" key="3">
    <source>
        <dbReference type="Ensembl" id="ENSFCTP00005006200.1"/>
    </source>
</evidence>
<dbReference type="Proteomes" id="UP000823872">
    <property type="component" value="Chromosome F2"/>
</dbReference>
<organism evidence="3 4">
    <name type="scientific">Felis catus</name>
    <name type="common">Cat</name>
    <name type="synonym">Felis silvestris catus</name>
    <dbReference type="NCBI Taxonomy" id="9685"/>
    <lineage>
        <taxon>Eukaryota</taxon>
        <taxon>Metazoa</taxon>
        <taxon>Chordata</taxon>
        <taxon>Craniata</taxon>
        <taxon>Vertebrata</taxon>
        <taxon>Euteleostomi</taxon>
        <taxon>Mammalia</taxon>
        <taxon>Eutheria</taxon>
        <taxon>Laurasiatheria</taxon>
        <taxon>Carnivora</taxon>
        <taxon>Feliformia</taxon>
        <taxon>Felidae</taxon>
        <taxon>Felinae</taxon>
        <taxon>Felis</taxon>
    </lineage>
</organism>
<gene>
    <name evidence="3" type="primary">FABP9</name>
</gene>
<dbReference type="InterPro" id="IPR000566">
    <property type="entry name" value="Lipocln_cytosolic_FA-bd_dom"/>
</dbReference>
<protein>
    <recommendedName>
        <fullName evidence="2">Lipocalin/cytosolic fatty-acid binding domain-containing protein</fullName>
    </recommendedName>
</protein>
<comment type="similarity">
    <text evidence="1">Belongs to the calycin superfamily. Fatty-acid binding protein (FABP) family.</text>
</comment>